<dbReference type="InterPro" id="IPR019700">
    <property type="entry name" value="Sigma-G_inhibitor_Gin"/>
</dbReference>
<organism evidence="1 2">
    <name type="scientific">Tepidibacter hydrothermalis</name>
    <dbReference type="NCBI Taxonomy" id="3036126"/>
    <lineage>
        <taxon>Bacteria</taxon>
        <taxon>Bacillati</taxon>
        <taxon>Bacillota</taxon>
        <taxon>Clostridia</taxon>
        <taxon>Peptostreptococcales</taxon>
        <taxon>Peptostreptococcaceae</taxon>
        <taxon>Tepidibacter</taxon>
    </lineage>
</organism>
<dbReference type="RefSeq" id="WP_277732396.1">
    <property type="nucleotide sequence ID" value="NZ_CP120733.1"/>
</dbReference>
<evidence type="ECO:0000313" key="2">
    <source>
        <dbReference type="Proteomes" id="UP001222800"/>
    </source>
</evidence>
<gene>
    <name evidence="1" type="ORF">P4S50_19555</name>
</gene>
<evidence type="ECO:0000313" key="1">
    <source>
        <dbReference type="EMBL" id="WFD10428.1"/>
    </source>
</evidence>
<keyword evidence="2" id="KW-1185">Reference proteome</keyword>
<sequence length="59" mass="6993">METNKTCYICNKECDKGIEILGSYICRNCEQEMIDEEGSELKMEYYKSKVKSLWRNNLS</sequence>
<proteinExistence type="predicted"/>
<protein>
    <submittedName>
        <fullName evidence="1">Sigma factor G inhibitor Gin</fullName>
    </submittedName>
</protein>
<accession>A0ABY8EBX0</accession>
<name>A0ABY8EBX0_9FIRM</name>
<reference evidence="1 2" key="1">
    <citation type="submission" date="2023-03" db="EMBL/GenBank/DDBJ databases">
        <title>Complete genome sequence of Tepidibacter sp. SWIR-1, isolated from a deep-sea hydrothermal vent.</title>
        <authorList>
            <person name="Li X."/>
        </authorList>
    </citation>
    <scope>NUCLEOTIDE SEQUENCE [LARGE SCALE GENOMIC DNA]</scope>
    <source>
        <strain evidence="1 2">SWIR-1</strain>
    </source>
</reference>
<dbReference type="Proteomes" id="UP001222800">
    <property type="component" value="Chromosome"/>
</dbReference>
<dbReference type="Pfam" id="PF10764">
    <property type="entry name" value="Gin"/>
    <property type="match status" value="1"/>
</dbReference>
<dbReference type="EMBL" id="CP120733">
    <property type="protein sequence ID" value="WFD10428.1"/>
    <property type="molecule type" value="Genomic_DNA"/>
</dbReference>